<comment type="subcellular location">
    <subcellularLocation>
        <location evidence="1">Secreted</location>
    </subcellularLocation>
</comment>
<accession>A0AB34GJJ8</accession>
<dbReference type="CDD" id="cd00054">
    <property type="entry name" value="EGF_CA"/>
    <property type="match status" value="1"/>
</dbReference>
<name>A0AB34GJJ8_ESCRO</name>
<feature type="signal peptide" evidence="12">
    <location>
        <begin position="1"/>
        <end position="27"/>
    </location>
</feature>
<dbReference type="InterPro" id="IPR018097">
    <property type="entry name" value="EGF_Ca-bd_CS"/>
</dbReference>
<evidence type="ECO:0000256" key="9">
    <source>
        <dbReference type="ARBA" id="ARBA00078816"/>
    </source>
</evidence>
<dbReference type="SUPFAM" id="SSF57196">
    <property type="entry name" value="EGF/Laminin"/>
    <property type="match status" value="2"/>
</dbReference>
<dbReference type="GO" id="GO:0005509">
    <property type="term" value="F:calcium ion binding"/>
    <property type="evidence" value="ECO:0007669"/>
    <property type="project" value="InterPro"/>
</dbReference>
<keyword evidence="3 10" id="KW-0245">EGF-like domain</keyword>
<dbReference type="FunFam" id="2.10.25.10:FF:000037">
    <property type="entry name" value="Signal peptide, CUB domain and EGF-like domain-containing 2"/>
    <property type="match status" value="1"/>
</dbReference>
<dbReference type="PANTHER" id="PTHR24050:SF28">
    <property type="entry name" value="UROMODULIN-LIKE"/>
    <property type="match status" value="1"/>
</dbReference>
<gene>
    <name evidence="14" type="ORF">J1605_000690</name>
</gene>
<evidence type="ECO:0000256" key="7">
    <source>
        <dbReference type="ARBA" id="ARBA00023180"/>
    </source>
</evidence>
<feature type="domain" description="EGF-like" evidence="13">
    <location>
        <begin position="497"/>
        <end position="537"/>
    </location>
</feature>
<keyword evidence="5" id="KW-0677">Repeat</keyword>
<evidence type="ECO:0000256" key="12">
    <source>
        <dbReference type="SAM" id="SignalP"/>
    </source>
</evidence>
<feature type="region of interest" description="Disordered" evidence="11">
    <location>
        <begin position="409"/>
        <end position="496"/>
    </location>
</feature>
<dbReference type="AlphaFoldDB" id="A0AB34GJJ8"/>
<feature type="compositionally biased region" description="Polar residues" evidence="11">
    <location>
        <begin position="261"/>
        <end position="270"/>
    </location>
</feature>
<comment type="caution">
    <text evidence="14">The sequence shown here is derived from an EMBL/GenBank/DDBJ whole genome shotgun (WGS) entry which is preliminary data.</text>
</comment>
<reference evidence="14 15" key="1">
    <citation type="submission" date="2022-11" db="EMBL/GenBank/DDBJ databases">
        <title>Whole genome sequence of Eschrichtius robustus ER-17-0199.</title>
        <authorList>
            <person name="Bruniche-Olsen A."/>
            <person name="Black A.N."/>
            <person name="Fields C.J."/>
            <person name="Walden K."/>
            <person name="Dewoody J.A."/>
        </authorList>
    </citation>
    <scope>NUCLEOTIDE SEQUENCE [LARGE SCALE GENOMIC DNA]</scope>
    <source>
        <strain evidence="14">ER-17-0199</strain>
        <tissue evidence="14">Blubber</tissue>
    </source>
</reference>
<evidence type="ECO:0000256" key="11">
    <source>
        <dbReference type="SAM" id="MobiDB-lite"/>
    </source>
</evidence>
<dbReference type="PROSITE" id="PS01186">
    <property type="entry name" value="EGF_2"/>
    <property type="match status" value="2"/>
</dbReference>
<keyword evidence="15" id="KW-1185">Reference proteome</keyword>
<dbReference type="InterPro" id="IPR052235">
    <property type="entry name" value="Nephronectin_domain"/>
</dbReference>
<dbReference type="InterPro" id="IPR000742">
    <property type="entry name" value="EGF"/>
</dbReference>
<feature type="chain" id="PRO_5044341560" description="Multiple epidermal growth factor-like domains protein 6" evidence="12">
    <location>
        <begin position="28"/>
        <end position="707"/>
    </location>
</feature>
<feature type="region of interest" description="Disordered" evidence="11">
    <location>
        <begin position="617"/>
        <end position="651"/>
    </location>
</feature>
<dbReference type="Pfam" id="PF07645">
    <property type="entry name" value="EGF_CA"/>
    <property type="match status" value="1"/>
</dbReference>
<dbReference type="SUPFAM" id="SSF57184">
    <property type="entry name" value="Growth factor receptor domain"/>
    <property type="match status" value="1"/>
</dbReference>
<evidence type="ECO:0000256" key="10">
    <source>
        <dbReference type="PROSITE-ProRule" id="PRU00076"/>
    </source>
</evidence>
<evidence type="ECO:0000256" key="2">
    <source>
        <dbReference type="ARBA" id="ARBA00022525"/>
    </source>
</evidence>
<evidence type="ECO:0000256" key="4">
    <source>
        <dbReference type="ARBA" id="ARBA00022729"/>
    </source>
</evidence>
<evidence type="ECO:0000256" key="3">
    <source>
        <dbReference type="ARBA" id="ARBA00022536"/>
    </source>
</evidence>
<organism evidence="14 15">
    <name type="scientific">Eschrichtius robustus</name>
    <name type="common">California gray whale</name>
    <name type="synonym">Eschrichtius gibbosus</name>
    <dbReference type="NCBI Taxonomy" id="9764"/>
    <lineage>
        <taxon>Eukaryota</taxon>
        <taxon>Metazoa</taxon>
        <taxon>Chordata</taxon>
        <taxon>Craniata</taxon>
        <taxon>Vertebrata</taxon>
        <taxon>Euteleostomi</taxon>
        <taxon>Mammalia</taxon>
        <taxon>Eutheria</taxon>
        <taxon>Laurasiatheria</taxon>
        <taxon>Artiodactyla</taxon>
        <taxon>Whippomorpha</taxon>
        <taxon>Cetacea</taxon>
        <taxon>Mysticeti</taxon>
        <taxon>Eschrichtiidae</taxon>
        <taxon>Eschrichtius</taxon>
    </lineage>
</organism>
<keyword evidence="2" id="KW-0964">Secreted</keyword>
<dbReference type="PROSITE" id="PS50026">
    <property type="entry name" value="EGF_3"/>
    <property type="match status" value="2"/>
</dbReference>
<evidence type="ECO:0000313" key="14">
    <source>
        <dbReference type="EMBL" id="KAJ8780647.1"/>
    </source>
</evidence>
<dbReference type="SMART" id="SM00181">
    <property type="entry name" value="EGF"/>
    <property type="match status" value="5"/>
</dbReference>
<dbReference type="PROSITE" id="PS00010">
    <property type="entry name" value="ASX_HYDROXYL"/>
    <property type="match status" value="2"/>
</dbReference>
<dbReference type="InterPro" id="IPR049883">
    <property type="entry name" value="NOTCH1_EGF-like"/>
</dbReference>
<keyword evidence="7" id="KW-0325">Glycoprotein</keyword>
<evidence type="ECO:0000256" key="6">
    <source>
        <dbReference type="ARBA" id="ARBA00023157"/>
    </source>
</evidence>
<dbReference type="EMBL" id="JAIQCJ010002152">
    <property type="protein sequence ID" value="KAJ8780647.1"/>
    <property type="molecule type" value="Genomic_DNA"/>
</dbReference>
<feature type="region of interest" description="Disordered" evidence="11">
    <location>
        <begin position="679"/>
        <end position="707"/>
    </location>
</feature>
<evidence type="ECO:0000256" key="8">
    <source>
        <dbReference type="ARBA" id="ARBA00070401"/>
    </source>
</evidence>
<dbReference type="Proteomes" id="UP001159641">
    <property type="component" value="Unassembled WGS sequence"/>
</dbReference>
<dbReference type="GO" id="GO:0005576">
    <property type="term" value="C:extracellular region"/>
    <property type="evidence" value="ECO:0007669"/>
    <property type="project" value="UniProtKB-SubCell"/>
</dbReference>
<evidence type="ECO:0000256" key="5">
    <source>
        <dbReference type="ARBA" id="ARBA00022737"/>
    </source>
</evidence>
<proteinExistence type="predicted"/>
<feature type="domain" description="EGF-like" evidence="13">
    <location>
        <begin position="134"/>
        <end position="174"/>
    </location>
</feature>
<dbReference type="InterPro" id="IPR001881">
    <property type="entry name" value="EGF-like_Ca-bd_dom"/>
</dbReference>
<protein>
    <recommendedName>
        <fullName evidence="8">Multiple epidermal growth factor-like domains protein 6</fullName>
    </recommendedName>
    <alternativeName>
        <fullName evidence="9">Epidermal growth factor-like protein 3</fullName>
    </alternativeName>
</protein>
<dbReference type="InterPro" id="IPR000152">
    <property type="entry name" value="EGF-type_Asp/Asn_hydroxyl_site"/>
</dbReference>
<feature type="region of interest" description="Disordered" evidence="11">
    <location>
        <begin position="232"/>
        <end position="270"/>
    </location>
</feature>
<dbReference type="FunFam" id="2.10.25.10:FF:000028">
    <property type="entry name" value="Signal peptide, CUB domain and EGF-like domain-containing 2"/>
    <property type="match status" value="1"/>
</dbReference>
<dbReference type="SMART" id="SM00179">
    <property type="entry name" value="EGF_CA"/>
    <property type="match status" value="5"/>
</dbReference>
<sequence length="707" mass="73250">MEAPRGRGGLAALWCLGLLGVLARVAGTHYRYLWRGCYPCHLGRAGYPVSAADRRPDLVPVLGQPPAGSSYACPWGPWSLESGNLRCETVHQFGVFVAPRLLGSPRVLLKDTAPGAGSPPGQVPEGLGMQCLCDVDECQVHNGGCQHRCVNTPGSYLCECKPGFRLHADGRTCLGKHPCSLLGPVPPPCRGSWPQPSPGLSRPLALLGVPRSEPGSDLRDHPGMGQWYVGSMARSHSDPRGLEASPPALGTVATPPARHSPSPSTQYLGTHSASLTGKSLALCGPEREHLDPWHPGSGMQVPGSVALPSAVPTAAGRSGDCVRSAINSCAVGNGGCQHNCIQLTVTQHRCQCRPEFQLQEDGKRCTRRNPCTDRNGGCMHTCWALRGLAHCECHAGYWLAADRKACEETTPGALGPDPSAETTPGALGPEPSAETTPGALGPDPSAETTPGALGPDPSAETTPGALGPDPSAETTPGGRVSQASGPEPPTPHVSHPDVDECATGLAQCAHGCVNTHGSFKCACNAGYELGADGRQCYRIEMEIVNSCEADNGGCSHGCSHSSTGPVCTCPRGYELDEDQRTCIGASHLLPERPTPEPGACCCPGSAPGFDAMTRTLPPITPNPAPGGGGSGTRGPSARQHRDPRCQAPATPPPLLSHLVKCPRAGSSTRNTVVCEHPLCTGSPASEMAPTTLQPPGCPHSRRAAPGP</sequence>
<keyword evidence="4 12" id="KW-0732">Signal</keyword>
<evidence type="ECO:0000259" key="13">
    <source>
        <dbReference type="PROSITE" id="PS50026"/>
    </source>
</evidence>
<dbReference type="FunFam" id="2.10.25.10:FF:000306">
    <property type="entry name" value="Multiple epidermal growth factor-like domains 6"/>
    <property type="match status" value="1"/>
</dbReference>
<dbReference type="PROSITE" id="PS01187">
    <property type="entry name" value="EGF_CA"/>
    <property type="match status" value="2"/>
</dbReference>
<evidence type="ECO:0000256" key="1">
    <source>
        <dbReference type="ARBA" id="ARBA00004613"/>
    </source>
</evidence>
<evidence type="ECO:0000313" key="15">
    <source>
        <dbReference type="Proteomes" id="UP001159641"/>
    </source>
</evidence>
<comment type="caution">
    <text evidence="10">Lacks conserved residue(s) required for the propagation of feature annotation.</text>
</comment>
<dbReference type="InterPro" id="IPR009030">
    <property type="entry name" value="Growth_fac_rcpt_cys_sf"/>
</dbReference>
<dbReference type="Pfam" id="PF14670">
    <property type="entry name" value="FXa_inhibition"/>
    <property type="match status" value="3"/>
</dbReference>
<dbReference type="Gene3D" id="2.10.25.10">
    <property type="entry name" value="Laminin"/>
    <property type="match status" value="5"/>
</dbReference>
<dbReference type="PANTHER" id="PTHR24050">
    <property type="entry name" value="PA14 DOMAIN-CONTAINING PROTEIN"/>
    <property type="match status" value="1"/>
</dbReference>
<keyword evidence="6" id="KW-1015">Disulfide bond</keyword>